<dbReference type="GO" id="GO:0006044">
    <property type="term" value="P:N-acetylglucosamine metabolic process"/>
    <property type="evidence" value="ECO:0007669"/>
    <property type="project" value="InterPro"/>
</dbReference>
<dbReference type="GO" id="GO:0004342">
    <property type="term" value="F:glucosamine-6-phosphate deaminase activity"/>
    <property type="evidence" value="ECO:0007669"/>
    <property type="project" value="InterPro"/>
</dbReference>
<protein>
    <submittedName>
        <fullName evidence="1">NagB protein</fullName>
    </submittedName>
</protein>
<dbReference type="Gene3D" id="3.40.50.10320">
    <property type="entry name" value="LmbE-like"/>
    <property type="match status" value="1"/>
</dbReference>
<dbReference type="Proteomes" id="UP000649617">
    <property type="component" value="Unassembled WGS sequence"/>
</dbReference>
<dbReference type="InterPro" id="IPR024078">
    <property type="entry name" value="LmbE-like_dom_sf"/>
</dbReference>
<dbReference type="OrthoDB" id="7663298at2759"/>
<comment type="caution">
    <text evidence="1">The sequence shown here is derived from an EMBL/GenBank/DDBJ whole genome shotgun (WGS) entry which is preliminary data.</text>
</comment>
<dbReference type="InterPro" id="IPR052960">
    <property type="entry name" value="GlcN6P_deaminase-like"/>
</dbReference>
<accession>A0A812UMK7</accession>
<dbReference type="PANTHER" id="PTHR42892:SF1">
    <property type="entry name" value="GLUCOSAMINE-6-PHOSPHATE ISOMERASE"/>
    <property type="match status" value="1"/>
</dbReference>
<organism evidence="1 2">
    <name type="scientific">Symbiodinium pilosum</name>
    <name type="common">Dinoflagellate</name>
    <dbReference type="NCBI Taxonomy" id="2952"/>
    <lineage>
        <taxon>Eukaryota</taxon>
        <taxon>Sar</taxon>
        <taxon>Alveolata</taxon>
        <taxon>Dinophyceae</taxon>
        <taxon>Suessiales</taxon>
        <taxon>Symbiodiniaceae</taxon>
        <taxon>Symbiodinium</taxon>
    </lineage>
</organism>
<reference evidence="1" key="1">
    <citation type="submission" date="2021-02" db="EMBL/GenBank/DDBJ databases">
        <authorList>
            <person name="Dougan E. K."/>
            <person name="Rhodes N."/>
            <person name="Thang M."/>
            <person name="Chan C."/>
        </authorList>
    </citation>
    <scope>NUCLEOTIDE SEQUENCE</scope>
</reference>
<dbReference type="SUPFAM" id="SSF100950">
    <property type="entry name" value="NagB/RpiA/CoA transferase-like"/>
    <property type="match status" value="1"/>
</dbReference>
<dbReference type="InterPro" id="IPR037171">
    <property type="entry name" value="NagB/RpiA_transferase-like"/>
</dbReference>
<name>A0A812UMK7_SYMPI</name>
<evidence type="ECO:0000313" key="1">
    <source>
        <dbReference type="EMBL" id="CAE7584330.1"/>
    </source>
</evidence>
<dbReference type="SUPFAM" id="SSF102588">
    <property type="entry name" value="LmbE-like"/>
    <property type="match status" value="1"/>
</dbReference>
<dbReference type="InterPro" id="IPR018321">
    <property type="entry name" value="Glucosamine6P_isomerase_CS"/>
</dbReference>
<dbReference type="PANTHER" id="PTHR42892">
    <property type="entry name" value="GLUCOSAMINE-6-PHOSPHATE DEAMINASE-LIKE PROTEIN BT_0258-RELATED"/>
    <property type="match status" value="1"/>
</dbReference>
<sequence>MLEAFGRYFIKWVQRILQNWTSADIQEEARKFGLQPDKPKLDKLTFVQIDEFYPISPDQHNSFYHYVSEYYIKGFGLDPKRALLMDCSKIGLDLDPGYGPTGEPRDYVKKALNMEDVWPTGEVDLSLRTRDPSTRQELLQQRVLRQVDQWCAEYEAKIRALGGIGFFMGGIGPDGHIAFNCQGCDHFATTRLDQLNYASQAAAAGDLGGIETVRRRKVITIGLGTIAYNPDCVALICAAGEAKAQVVRNAVQEASHVNYPATALHQLPSAAFFVTTGAAKLLERRQLELLERMPSITPSVIERVLVSLSGHRRKKLVDLSEEDLASCPLASCAVRKSGRPLQALAEEVKESLISKIEQGCRVRENTKFLHTEPHHDDIMLGYLPAVMRNTRVSSNQHHFVCATSGFNSVSNAHMLKMLARVESFLATPTFQRLAKEGYFSCGPESLDFRRRDVWKFLDGIAAADDELRDEGAARRLVYNLTVIFGDSASNGDPSKLLARVATLKSYFTTQYAGQKDVKEVQTLKGACREFEAECVWGYIGWQLPNISHLRLGFYTADIFAPEPTQQRDVLPILKLLREVEPHVVSVALDPEASGPDTHYKVLQAATAALQQYAEETGREDITVWGYRNVWFRFEPHEVSSIIPVSLQTISTLNHMFLSSFESQRDAEFPAYEIQGPFCAMSQRVQVQQYDMIETCLGYEWFHKHPSPLIRAARGLVFLREMSVQALLAESRALRQQTENI</sequence>
<dbReference type="EMBL" id="CAJNIZ010038891">
    <property type="protein sequence ID" value="CAE7584330.1"/>
    <property type="molecule type" value="Genomic_DNA"/>
</dbReference>
<dbReference type="PROSITE" id="PS01161">
    <property type="entry name" value="GLC_GALNAC_ISOMERASE"/>
    <property type="match status" value="1"/>
</dbReference>
<keyword evidence="2" id="KW-1185">Reference proteome</keyword>
<dbReference type="Gene3D" id="3.40.50.1360">
    <property type="match status" value="1"/>
</dbReference>
<proteinExistence type="predicted"/>
<dbReference type="AlphaFoldDB" id="A0A812UMK7"/>
<gene>
    <name evidence="1" type="primary">nagB</name>
    <name evidence="1" type="ORF">SPIL2461_LOCUS15625</name>
</gene>
<evidence type="ECO:0000313" key="2">
    <source>
        <dbReference type="Proteomes" id="UP000649617"/>
    </source>
</evidence>